<name>A0A1H8YW74_9GAMM</name>
<protein>
    <submittedName>
        <fullName evidence="1">Proteic killer suppression protein</fullName>
    </submittedName>
</protein>
<dbReference type="EMBL" id="FOFO01000001">
    <property type="protein sequence ID" value="SEP56313.1"/>
    <property type="molecule type" value="Genomic_DNA"/>
</dbReference>
<dbReference type="Proteomes" id="UP000199496">
    <property type="component" value="Unassembled WGS sequence"/>
</dbReference>
<dbReference type="PANTHER" id="PTHR40266:SF2">
    <property type="entry name" value="TOXIN HIGB-1"/>
    <property type="match status" value="1"/>
</dbReference>
<evidence type="ECO:0000313" key="1">
    <source>
        <dbReference type="EMBL" id="SEP56313.1"/>
    </source>
</evidence>
<keyword evidence="2" id="KW-1185">Reference proteome</keyword>
<reference evidence="1 2" key="1">
    <citation type="submission" date="2016-10" db="EMBL/GenBank/DDBJ databases">
        <authorList>
            <person name="de Groot N.N."/>
        </authorList>
    </citation>
    <scope>NUCLEOTIDE SEQUENCE [LARGE SCALE GENOMIC DNA]</scope>
    <source>
        <strain evidence="1 2">B7-7</strain>
    </source>
</reference>
<dbReference type="Pfam" id="PF05015">
    <property type="entry name" value="HigB-like_toxin"/>
    <property type="match status" value="1"/>
</dbReference>
<dbReference type="PANTHER" id="PTHR40266">
    <property type="entry name" value="TOXIN HIGB-1"/>
    <property type="match status" value="1"/>
</dbReference>
<dbReference type="SUPFAM" id="SSF143011">
    <property type="entry name" value="RelE-like"/>
    <property type="match status" value="1"/>
</dbReference>
<dbReference type="OrthoDB" id="9801102at2"/>
<dbReference type="InterPro" id="IPR007711">
    <property type="entry name" value="HigB-1"/>
</dbReference>
<dbReference type="STRING" id="867345.SAMN05421693_1019"/>
<dbReference type="InterPro" id="IPR035093">
    <property type="entry name" value="RelE/ParE_toxin_dom_sf"/>
</dbReference>
<accession>A0A1H8YW74</accession>
<gene>
    <name evidence="1" type="ORF">SAMN05421693_1019</name>
</gene>
<evidence type="ECO:0000313" key="2">
    <source>
        <dbReference type="Proteomes" id="UP000199496"/>
    </source>
</evidence>
<dbReference type="Gene3D" id="3.30.2310.20">
    <property type="entry name" value="RelE-like"/>
    <property type="match status" value="1"/>
</dbReference>
<organism evidence="1 2">
    <name type="scientific">Ectothiorhodospira magna</name>
    <dbReference type="NCBI Taxonomy" id="867345"/>
    <lineage>
        <taxon>Bacteria</taxon>
        <taxon>Pseudomonadati</taxon>
        <taxon>Pseudomonadota</taxon>
        <taxon>Gammaproteobacteria</taxon>
        <taxon>Chromatiales</taxon>
        <taxon>Ectothiorhodospiraceae</taxon>
        <taxon>Ectothiorhodospira</taxon>
    </lineage>
</organism>
<dbReference type="RefSeq" id="WP_090202230.1">
    <property type="nucleotide sequence ID" value="NZ_FOFO01000001.1"/>
</dbReference>
<proteinExistence type="predicted"/>
<dbReference type="AlphaFoldDB" id="A0A1H8YW74"/>
<sequence length="92" mass="10769">MIINFKHKGLKLYFETGSNRGIQVKHAIRLRLQLTALNTAMDISDLDIPGYKLHPLKGDRKGFWSITVNGNWCLTFEFRDGHVYLLDYEDYH</sequence>